<evidence type="ECO:0000313" key="3">
    <source>
        <dbReference type="EMBL" id="MCD2421545.1"/>
    </source>
</evidence>
<dbReference type="RefSeq" id="WP_231002450.1">
    <property type="nucleotide sequence ID" value="NZ_JAJNEC010000003.1"/>
</dbReference>
<gene>
    <name evidence="3" type="ORF">LQ567_02150</name>
</gene>
<evidence type="ECO:0000256" key="1">
    <source>
        <dbReference type="ARBA" id="ARBA00006817"/>
    </source>
</evidence>
<evidence type="ECO:0000259" key="2">
    <source>
        <dbReference type="Pfam" id="PF08327"/>
    </source>
</evidence>
<dbReference type="SUPFAM" id="SSF55961">
    <property type="entry name" value="Bet v1-like"/>
    <property type="match status" value="1"/>
</dbReference>
<evidence type="ECO:0000313" key="4">
    <source>
        <dbReference type="Proteomes" id="UP001199816"/>
    </source>
</evidence>
<comment type="caution">
    <text evidence="3">The sequence shown here is derived from an EMBL/GenBank/DDBJ whole genome shotgun (WGS) entry which is preliminary data.</text>
</comment>
<dbReference type="EMBL" id="JAJNEC010000003">
    <property type="protein sequence ID" value="MCD2421545.1"/>
    <property type="molecule type" value="Genomic_DNA"/>
</dbReference>
<protein>
    <submittedName>
        <fullName evidence="3">SRPBCC domain-containing protein</fullName>
    </submittedName>
</protein>
<sequence>MGTENLIATSKITVNAPAAKVWDALINPDLIKKYMFGATVSSNWTKGSAISWTGEINGKKYEDKGVIIDLIPEQRLVYSHFSPLSGKADIPDNYHTVTVLLDAEDDQTQITLEQDKNETEKSRAESEKNWNLMLEELKKLVEAS</sequence>
<dbReference type="Proteomes" id="UP001199816">
    <property type="component" value="Unassembled WGS sequence"/>
</dbReference>
<dbReference type="InterPro" id="IPR013538">
    <property type="entry name" value="ASHA1/2-like_C"/>
</dbReference>
<feature type="domain" description="Activator of Hsp90 ATPase homologue 1/2-like C-terminal" evidence="2">
    <location>
        <begin position="15"/>
        <end position="142"/>
    </location>
</feature>
<dbReference type="CDD" id="cd07814">
    <property type="entry name" value="SRPBCC_CalC_Aha1-like"/>
    <property type="match status" value="1"/>
</dbReference>
<reference evidence="3 4" key="1">
    <citation type="submission" date="2021-11" db="EMBL/GenBank/DDBJ databases">
        <title>Genomic of Niabella pedocola.</title>
        <authorList>
            <person name="Wu T."/>
        </authorList>
    </citation>
    <scope>NUCLEOTIDE SEQUENCE [LARGE SCALE GENOMIC DNA]</scope>
    <source>
        <strain evidence="3 4">JCM 31011</strain>
    </source>
</reference>
<proteinExistence type="inferred from homology"/>
<accession>A0ABS8PKC2</accession>
<dbReference type="InterPro" id="IPR023393">
    <property type="entry name" value="START-like_dom_sf"/>
</dbReference>
<organism evidence="3 4">
    <name type="scientific">Niabella pedocola</name>
    <dbReference type="NCBI Taxonomy" id="1752077"/>
    <lineage>
        <taxon>Bacteria</taxon>
        <taxon>Pseudomonadati</taxon>
        <taxon>Bacteroidota</taxon>
        <taxon>Chitinophagia</taxon>
        <taxon>Chitinophagales</taxon>
        <taxon>Chitinophagaceae</taxon>
        <taxon>Niabella</taxon>
    </lineage>
</organism>
<dbReference type="Pfam" id="PF08327">
    <property type="entry name" value="AHSA1"/>
    <property type="match status" value="1"/>
</dbReference>
<dbReference type="Gene3D" id="3.30.530.20">
    <property type="match status" value="1"/>
</dbReference>
<comment type="similarity">
    <text evidence="1">Belongs to the AHA1 family.</text>
</comment>
<keyword evidence="4" id="KW-1185">Reference proteome</keyword>
<name>A0ABS8PKC2_9BACT</name>